<keyword evidence="2" id="KW-1185">Reference proteome</keyword>
<evidence type="ECO:0000313" key="2">
    <source>
        <dbReference type="Proteomes" id="UP000315363"/>
    </source>
</evidence>
<proteinExistence type="predicted"/>
<name>A0ABY3AFP9_9FLAO</name>
<evidence type="ECO:0000313" key="1">
    <source>
        <dbReference type="EMBL" id="TQO39263.1"/>
    </source>
</evidence>
<dbReference type="Proteomes" id="UP000315363">
    <property type="component" value="Unassembled WGS sequence"/>
</dbReference>
<dbReference type="EMBL" id="VHIF01000001">
    <property type="protein sequence ID" value="TQO39263.1"/>
    <property type="molecule type" value="Genomic_DNA"/>
</dbReference>
<comment type="caution">
    <text evidence="1">The sequence shown here is derived from an EMBL/GenBank/DDBJ whole genome shotgun (WGS) entry which is preliminary data.</text>
</comment>
<dbReference type="RefSeq" id="WP_227021023.1">
    <property type="nucleotide sequence ID" value="NZ_VHIF01000001.1"/>
</dbReference>
<sequence>MEISTERIEIKLEYVGDDYVDLNNMSLQALESFLSVTNSLKNIAENISKDVPR</sequence>
<protein>
    <submittedName>
        <fullName evidence="1">Uncharacterized protein</fullName>
    </submittedName>
</protein>
<organism evidence="1 2">
    <name type="scientific">Arenibacter algicola</name>
    <dbReference type="NCBI Taxonomy" id="616991"/>
    <lineage>
        <taxon>Bacteria</taxon>
        <taxon>Pseudomonadati</taxon>
        <taxon>Bacteroidota</taxon>
        <taxon>Flavobacteriia</taxon>
        <taxon>Flavobacteriales</taxon>
        <taxon>Flavobacteriaceae</taxon>
        <taxon>Arenibacter</taxon>
    </lineage>
</organism>
<accession>A0ABY3AFP9</accession>
<reference evidence="1 2" key="1">
    <citation type="submission" date="2019-06" db="EMBL/GenBank/DDBJ databases">
        <title>A large-scale integrated study on North Sea by COGITO (Coastal Microbe Genomic &amp; Taxonomic Observatory).</title>
        <authorList>
            <person name="Teeling H."/>
        </authorList>
    </citation>
    <scope>NUCLEOTIDE SEQUENCE [LARGE SCALE GENOMIC DNA]</scope>
    <source>
        <strain evidence="1 2">MAR_2009_79</strain>
    </source>
</reference>
<gene>
    <name evidence="1" type="ORF">GQ41_3936</name>
</gene>